<feature type="compositionally biased region" description="Polar residues" evidence="20">
    <location>
        <begin position="14"/>
        <end position="29"/>
    </location>
</feature>
<dbReference type="GO" id="GO:0005776">
    <property type="term" value="C:autophagosome"/>
    <property type="evidence" value="ECO:0007669"/>
    <property type="project" value="TreeGrafter"/>
</dbReference>
<evidence type="ECO:0000313" key="21">
    <source>
        <dbReference type="EMBL" id="CAE7206493.1"/>
    </source>
</evidence>
<dbReference type="GO" id="GO:0034045">
    <property type="term" value="C:phagophore assembly site membrane"/>
    <property type="evidence" value="ECO:0007669"/>
    <property type="project" value="UniProtKB-SubCell"/>
</dbReference>
<dbReference type="PANTHER" id="PTHR13038:SF10">
    <property type="entry name" value="AUTOPHAGY-RELATED PROTEIN 9"/>
    <property type="match status" value="1"/>
</dbReference>
<evidence type="ECO:0000256" key="3">
    <source>
        <dbReference type="ARBA" id="ARBA00004511"/>
    </source>
</evidence>
<dbReference type="AlphaFoldDB" id="A0A8H3E7Z0"/>
<evidence type="ECO:0000256" key="18">
    <source>
        <dbReference type="ARBA" id="ARBA00024631"/>
    </source>
</evidence>
<evidence type="ECO:0000256" key="1">
    <source>
        <dbReference type="ARBA" id="ARBA00004439"/>
    </source>
</evidence>
<dbReference type="InterPro" id="IPR007241">
    <property type="entry name" value="Autophagy-rel_prot_9"/>
</dbReference>
<evidence type="ECO:0000256" key="17">
    <source>
        <dbReference type="ARBA" id="ARBA00024621"/>
    </source>
</evidence>
<keyword evidence="7 19" id="KW-0813">Transport</keyword>
<dbReference type="GO" id="GO:0061709">
    <property type="term" value="P:reticulophagy"/>
    <property type="evidence" value="ECO:0007669"/>
    <property type="project" value="TreeGrafter"/>
</dbReference>
<comment type="catalytic activity">
    <reaction evidence="15">
        <text>a 1,2-diacyl-sn-glycero-3-phospho-L-serine(in) = a 1,2-diacyl-sn-glycero-3-phospho-L-serine(out)</text>
        <dbReference type="Rhea" id="RHEA:38663"/>
        <dbReference type="ChEBI" id="CHEBI:57262"/>
    </reaction>
</comment>
<comment type="catalytic activity">
    <reaction evidence="17">
        <text>a 1,2-diacyl-sn-glycero-3-phospho-(1D-myo-inositol-3-phosphate)(in) = a 1,2-diacyl-sn-glycero-3-phospho-(1D-myo-inositol-3-phosphate)(out)</text>
        <dbReference type="Rhea" id="RHEA:67920"/>
        <dbReference type="ChEBI" id="CHEBI:58088"/>
    </reaction>
</comment>
<evidence type="ECO:0000256" key="20">
    <source>
        <dbReference type="SAM" id="MobiDB-lite"/>
    </source>
</evidence>
<dbReference type="PANTHER" id="PTHR13038">
    <property type="entry name" value="APG9 AUTOPHAGY 9"/>
    <property type="match status" value="1"/>
</dbReference>
<evidence type="ECO:0000256" key="15">
    <source>
        <dbReference type="ARBA" id="ARBA00024479"/>
    </source>
</evidence>
<comment type="caution">
    <text evidence="19">Lacks conserved residue(s) required for the propagation of feature annotation.</text>
</comment>
<dbReference type="GO" id="GO:0006869">
    <property type="term" value="P:lipid transport"/>
    <property type="evidence" value="ECO:0007669"/>
    <property type="project" value="UniProtKB-KW"/>
</dbReference>
<comment type="function">
    <text evidence="19">Phospholipid scramblase involved in autophagy. Cycles between the preautophagosomal structure/phagophore assembly site (PAS) and the cytoplasmic vesicle pool and supplies membrane for the growing autophagosome. Lipid scramblase activity plays a key role in preautophagosomal structure/phagophore assembly by distributing the phospholipids that arrive through ATG2 from the cytoplasmic to the luminal leaflet of the bilayer, thereby driving autophagosomal membrane expansion.</text>
</comment>
<evidence type="ECO:0000256" key="16">
    <source>
        <dbReference type="ARBA" id="ARBA00024615"/>
    </source>
</evidence>
<keyword evidence="13 19" id="KW-0472">Membrane</keyword>
<dbReference type="GO" id="GO:0000139">
    <property type="term" value="C:Golgi membrane"/>
    <property type="evidence" value="ECO:0007669"/>
    <property type="project" value="UniProtKB-SubCell"/>
</dbReference>
<accession>A0A8H3E7Z0</accession>
<evidence type="ECO:0000256" key="19">
    <source>
        <dbReference type="RuleBase" id="RU364027"/>
    </source>
</evidence>
<dbReference type="EMBL" id="CAJNJQ010003898">
    <property type="protein sequence ID" value="CAE7206493.1"/>
    <property type="molecule type" value="Genomic_DNA"/>
</dbReference>
<feature type="non-terminal residue" evidence="21">
    <location>
        <position position="1"/>
    </location>
</feature>
<reference evidence="21" key="1">
    <citation type="submission" date="2021-01" db="EMBL/GenBank/DDBJ databases">
        <authorList>
            <person name="Kaushik A."/>
        </authorList>
    </citation>
    <scope>NUCLEOTIDE SEQUENCE</scope>
    <source>
        <strain evidence="21">AG5</strain>
    </source>
</reference>
<protein>
    <recommendedName>
        <fullName evidence="6 19">Autophagy-related protein 9</fullName>
    </recommendedName>
</protein>
<evidence type="ECO:0000256" key="10">
    <source>
        <dbReference type="ARBA" id="ARBA00023006"/>
    </source>
</evidence>
<evidence type="ECO:0000256" key="4">
    <source>
        <dbReference type="ARBA" id="ARBA00004653"/>
    </source>
</evidence>
<comment type="similarity">
    <text evidence="5 19">Belongs to the ATG9 family.</text>
</comment>
<evidence type="ECO:0000256" key="6">
    <source>
        <dbReference type="ARBA" id="ARBA00018074"/>
    </source>
</evidence>
<evidence type="ECO:0000256" key="11">
    <source>
        <dbReference type="ARBA" id="ARBA00023034"/>
    </source>
</evidence>
<keyword evidence="14" id="KW-0968">Cytoplasmic vesicle</keyword>
<keyword evidence="9 19" id="KW-1133">Transmembrane helix</keyword>
<feature type="transmembrane region" description="Helical" evidence="19">
    <location>
        <begin position="217"/>
        <end position="238"/>
    </location>
</feature>
<proteinExistence type="inferred from homology"/>
<dbReference type="GO" id="GO:0030659">
    <property type="term" value="C:cytoplasmic vesicle membrane"/>
    <property type="evidence" value="ECO:0007669"/>
    <property type="project" value="UniProtKB-SubCell"/>
</dbReference>
<comment type="catalytic activity">
    <reaction evidence="16">
        <text>a 1,2-diacyl-sn-glycero-3-phosphoethanolamine(in) = a 1,2-diacyl-sn-glycero-3-phosphoethanolamine(out)</text>
        <dbReference type="Rhea" id="RHEA:38895"/>
        <dbReference type="ChEBI" id="CHEBI:64612"/>
    </reaction>
</comment>
<evidence type="ECO:0000256" key="5">
    <source>
        <dbReference type="ARBA" id="ARBA00006185"/>
    </source>
</evidence>
<feature type="region of interest" description="Disordered" evidence="20">
    <location>
        <begin position="1"/>
        <end position="55"/>
    </location>
</feature>
<dbReference type="GO" id="GO:0005789">
    <property type="term" value="C:endoplasmic reticulum membrane"/>
    <property type="evidence" value="ECO:0007669"/>
    <property type="project" value="UniProtKB-SubCell"/>
</dbReference>
<evidence type="ECO:0000256" key="7">
    <source>
        <dbReference type="ARBA" id="ARBA00022448"/>
    </source>
</evidence>
<keyword evidence="10 19" id="KW-0072">Autophagy</keyword>
<organism evidence="21 22">
    <name type="scientific">Rhizoctonia solani</name>
    <dbReference type="NCBI Taxonomy" id="456999"/>
    <lineage>
        <taxon>Eukaryota</taxon>
        <taxon>Fungi</taxon>
        <taxon>Dikarya</taxon>
        <taxon>Basidiomycota</taxon>
        <taxon>Agaricomycotina</taxon>
        <taxon>Agaricomycetes</taxon>
        <taxon>Cantharellales</taxon>
        <taxon>Ceratobasidiaceae</taxon>
        <taxon>Rhizoctonia</taxon>
    </lineage>
</organism>
<keyword evidence="11" id="KW-0333">Golgi apparatus</keyword>
<keyword evidence="12 19" id="KW-0445">Lipid transport</keyword>
<evidence type="ECO:0000256" key="12">
    <source>
        <dbReference type="ARBA" id="ARBA00023055"/>
    </source>
</evidence>
<dbReference type="GO" id="GO:0000422">
    <property type="term" value="P:autophagy of mitochondrion"/>
    <property type="evidence" value="ECO:0007669"/>
    <property type="project" value="TreeGrafter"/>
</dbReference>
<dbReference type="Proteomes" id="UP000663827">
    <property type="component" value="Unassembled WGS sequence"/>
</dbReference>
<evidence type="ECO:0000313" key="22">
    <source>
        <dbReference type="Proteomes" id="UP000663827"/>
    </source>
</evidence>
<evidence type="ECO:0000256" key="8">
    <source>
        <dbReference type="ARBA" id="ARBA00022692"/>
    </source>
</evidence>
<evidence type="ECO:0000256" key="13">
    <source>
        <dbReference type="ARBA" id="ARBA00023136"/>
    </source>
</evidence>
<comment type="caution">
    <text evidence="21">The sequence shown here is derived from an EMBL/GenBank/DDBJ whole genome shotgun (WGS) entry which is preliminary data.</text>
</comment>
<sequence>MSAYVDEDEPSASLYVSRTPNAMRSSQSRGPFLSMLNPMGRSYAGYTHPGVVEEEDEEEIDLVPPHGSRAQLNRNDSMDDDEVPASLMIETPKPKQLPFEVNQPPRPSELIQPTLPQPAVAPAKPMRGMDDYERALWNWFNVYNLDAFLQEVYAYYEGKGIYCIALSKGLNLLTVGFVIGFSTFLLGCVDYSKIRHTGTTQLSDIIIPRCVSRFSGFTWLFFVLFGAFYLYQILQFIVSMRRLVELYQFYTHLLGVPDSDVQTISWPEVVRRIGLIREHNPITSLSSQTDGANPTTAKLDAHDIANRIMRQENYLIALFDRELLDLRVPLPSFLERFFPPKEQRQNLTRALEWNLLRGVFLKDKNKQGLAAELRRRMIFFGAINFVFAPLIVTYLLMHSFFRYFE</sequence>
<gene>
    <name evidence="21" type="ORF">RDB_LOCUS144460</name>
</gene>
<evidence type="ECO:0000256" key="9">
    <source>
        <dbReference type="ARBA" id="ARBA00022989"/>
    </source>
</evidence>
<feature type="compositionally biased region" description="Acidic residues" evidence="20">
    <location>
        <begin position="1"/>
        <end position="10"/>
    </location>
</feature>
<keyword evidence="8 19" id="KW-0812">Transmembrane</keyword>
<evidence type="ECO:0000256" key="2">
    <source>
        <dbReference type="ARBA" id="ARBA00004477"/>
    </source>
</evidence>
<comment type="catalytic activity">
    <reaction evidence="18">
        <text>a 1,2-diacyl-sn-glycero-3-phosphocholine(in) = a 1,2-diacyl-sn-glycero-3-phosphocholine(out)</text>
        <dbReference type="Rhea" id="RHEA:38571"/>
        <dbReference type="ChEBI" id="CHEBI:57643"/>
    </reaction>
</comment>
<comment type="subcellular location">
    <subcellularLocation>
        <location evidence="1">Cytoplasmic vesicle membrane</location>
        <topology evidence="1">Multi-pass membrane protein</topology>
    </subcellularLocation>
    <subcellularLocation>
        <location evidence="2">Endoplasmic reticulum membrane</location>
        <topology evidence="2">Multi-pass membrane protein</topology>
    </subcellularLocation>
    <subcellularLocation>
        <location evidence="4">Golgi apparatus membrane</location>
        <topology evidence="4">Multi-pass membrane protein</topology>
    </subcellularLocation>
    <subcellularLocation>
        <location evidence="3 19">Preautophagosomal structure membrane</location>
        <topology evidence="3 19">Multi-pass membrane protein</topology>
    </subcellularLocation>
</comment>
<feature type="transmembrane region" description="Helical" evidence="19">
    <location>
        <begin position="377"/>
        <end position="397"/>
    </location>
</feature>
<evidence type="ECO:0000256" key="14">
    <source>
        <dbReference type="ARBA" id="ARBA00023329"/>
    </source>
</evidence>
<dbReference type="GO" id="GO:0034497">
    <property type="term" value="P:protein localization to phagophore assembly site"/>
    <property type="evidence" value="ECO:0007669"/>
    <property type="project" value="TreeGrafter"/>
</dbReference>
<dbReference type="GO" id="GO:0034727">
    <property type="term" value="P:piecemeal microautophagy of the nucleus"/>
    <property type="evidence" value="ECO:0007669"/>
    <property type="project" value="TreeGrafter"/>
</dbReference>
<name>A0A8H3E7Z0_9AGAM</name>
<dbReference type="Pfam" id="PF04109">
    <property type="entry name" value="ATG9"/>
    <property type="match status" value="1"/>
</dbReference>